<sequence length="158" mass="17407">MPKATRRRTKRANVEVTETTYLPGILKKLEELTKYEVHIGASGDTETAKIAAIHEFGSVKAGIPARSPIGGGKRKAQAAISKLVKAGVNEIVLKNETAQGLLEKVGQTGLKKTLQNFDKIRQPPLNPIYAKRKGNNKILVAQEKKLRDSLKFVVVRKR</sequence>
<proteinExistence type="predicted"/>
<keyword evidence="2" id="KW-1185">Reference proteome</keyword>
<gene>
    <name evidence="1" type="ORF">MUG84_26540</name>
</gene>
<protein>
    <submittedName>
        <fullName evidence="1">Uncharacterized protein</fullName>
    </submittedName>
</protein>
<reference evidence="1" key="1">
    <citation type="submission" date="2022-04" db="EMBL/GenBank/DDBJ databases">
        <title>Paenibacillus mangrovi sp. nov., a novel endophytic bacterium isolated from bark of Kandelia candel.</title>
        <authorList>
            <person name="Tuo L."/>
        </authorList>
    </citation>
    <scope>NUCLEOTIDE SEQUENCE</scope>
    <source>
        <strain evidence="1">KQZ6P-2</strain>
    </source>
</reference>
<comment type="caution">
    <text evidence="1">The sequence shown here is derived from an EMBL/GenBank/DDBJ whole genome shotgun (WGS) entry which is preliminary data.</text>
</comment>
<dbReference type="AlphaFoldDB" id="A0A9X1WVB8"/>
<dbReference type="RefSeq" id="WP_244731181.1">
    <property type="nucleotide sequence ID" value="NZ_JALIRP010000021.1"/>
</dbReference>
<dbReference type="EMBL" id="JALIRP010000021">
    <property type="protein sequence ID" value="MCJ8015231.1"/>
    <property type="molecule type" value="Genomic_DNA"/>
</dbReference>
<organism evidence="1 2">
    <name type="scientific">Paenibacillus mangrovi</name>
    <dbReference type="NCBI Taxonomy" id="2931978"/>
    <lineage>
        <taxon>Bacteria</taxon>
        <taxon>Bacillati</taxon>
        <taxon>Bacillota</taxon>
        <taxon>Bacilli</taxon>
        <taxon>Bacillales</taxon>
        <taxon>Paenibacillaceae</taxon>
        <taxon>Paenibacillus</taxon>
    </lineage>
</organism>
<dbReference type="Proteomes" id="UP001139347">
    <property type="component" value="Unassembled WGS sequence"/>
</dbReference>
<evidence type="ECO:0000313" key="2">
    <source>
        <dbReference type="Proteomes" id="UP001139347"/>
    </source>
</evidence>
<accession>A0A9X1WVB8</accession>
<evidence type="ECO:0000313" key="1">
    <source>
        <dbReference type="EMBL" id="MCJ8015231.1"/>
    </source>
</evidence>
<name>A0A9X1WVB8_9BACL</name>